<dbReference type="GO" id="GO:0006417">
    <property type="term" value="P:regulation of translation"/>
    <property type="evidence" value="ECO:0007669"/>
    <property type="project" value="UniProtKB-KW"/>
</dbReference>
<dbReference type="GO" id="GO:0097190">
    <property type="term" value="P:apoptotic signaling pathway"/>
    <property type="evidence" value="ECO:0007669"/>
    <property type="project" value="TreeGrafter"/>
</dbReference>
<evidence type="ECO:0000256" key="3">
    <source>
        <dbReference type="SAM" id="MobiDB-lite"/>
    </source>
</evidence>
<accession>A0A8C3SVA6</accession>
<name>A0A8C3SVA6_CHESE</name>
<comment type="similarity">
    <text evidence="2">Belongs to the DAP-DAPL1 family.</text>
</comment>
<dbReference type="Ensembl" id="ENSCSRT00000021624.1">
    <property type="protein sequence ID" value="ENSCSRP00000020705.1"/>
    <property type="gene ID" value="ENSCSRG00000015723.1"/>
</dbReference>
<evidence type="ECO:0008006" key="6">
    <source>
        <dbReference type="Google" id="ProtNLM"/>
    </source>
</evidence>
<dbReference type="Proteomes" id="UP000694403">
    <property type="component" value="Unplaced"/>
</dbReference>
<evidence type="ECO:0000313" key="4">
    <source>
        <dbReference type="Ensembl" id="ENSCSRP00000020705.1"/>
    </source>
</evidence>
<keyword evidence="5" id="KW-1185">Reference proteome</keyword>
<dbReference type="GO" id="GO:0034198">
    <property type="term" value="P:cellular response to amino acid starvation"/>
    <property type="evidence" value="ECO:0007669"/>
    <property type="project" value="TreeGrafter"/>
</dbReference>
<dbReference type="InterPro" id="IPR024130">
    <property type="entry name" value="DAP1/DAPL1"/>
</dbReference>
<reference evidence="4" key="2">
    <citation type="submission" date="2025-09" db="UniProtKB">
        <authorList>
            <consortium name="Ensembl"/>
        </authorList>
    </citation>
    <scope>IDENTIFICATION</scope>
</reference>
<dbReference type="AlphaFoldDB" id="A0A8C3SVA6"/>
<evidence type="ECO:0000313" key="5">
    <source>
        <dbReference type="Proteomes" id="UP000694403"/>
    </source>
</evidence>
<evidence type="ECO:0000256" key="1">
    <source>
        <dbReference type="ARBA" id="ARBA00022845"/>
    </source>
</evidence>
<dbReference type="Pfam" id="PF15228">
    <property type="entry name" value="DAP"/>
    <property type="match status" value="1"/>
</dbReference>
<dbReference type="PANTHER" id="PTHR13177">
    <property type="entry name" value="DEATH-ASSOCIATED PROTEIN 1"/>
    <property type="match status" value="1"/>
</dbReference>
<reference evidence="4" key="1">
    <citation type="submission" date="2025-08" db="UniProtKB">
        <authorList>
            <consortium name="Ensembl"/>
        </authorList>
    </citation>
    <scope>IDENTIFICATION</scope>
</reference>
<feature type="compositionally biased region" description="Basic and acidic residues" evidence="3">
    <location>
        <begin position="59"/>
        <end position="70"/>
    </location>
</feature>
<dbReference type="PANTHER" id="PTHR13177:SF3">
    <property type="entry name" value="DEATH-ASSOCIATED PROTEIN 1"/>
    <property type="match status" value="1"/>
</dbReference>
<dbReference type="GO" id="GO:0070513">
    <property type="term" value="F:death domain binding"/>
    <property type="evidence" value="ECO:0007669"/>
    <property type="project" value="TreeGrafter"/>
</dbReference>
<dbReference type="GO" id="GO:0010507">
    <property type="term" value="P:negative regulation of autophagy"/>
    <property type="evidence" value="ECO:0007669"/>
    <property type="project" value="TreeGrafter"/>
</dbReference>
<evidence type="ECO:0000256" key="2">
    <source>
        <dbReference type="ARBA" id="ARBA00038025"/>
    </source>
</evidence>
<organism evidence="4 5">
    <name type="scientific">Chelydra serpentina</name>
    <name type="common">Snapping turtle</name>
    <name type="synonym">Testudo serpentina</name>
    <dbReference type="NCBI Taxonomy" id="8475"/>
    <lineage>
        <taxon>Eukaryota</taxon>
        <taxon>Metazoa</taxon>
        <taxon>Chordata</taxon>
        <taxon>Craniata</taxon>
        <taxon>Vertebrata</taxon>
        <taxon>Euteleostomi</taxon>
        <taxon>Archelosauria</taxon>
        <taxon>Testudinata</taxon>
        <taxon>Testudines</taxon>
        <taxon>Cryptodira</taxon>
        <taxon>Durocryptodira</taxon>
        <taxon>Americhelydia</taxon>
        <taxon>Chelydroidea</taxon>
        <taxon>Chelydridae</taxon>
        <taxon>Chelydra</taxon>
    </lineage>
</organism>
<protein>
    <recommendedName>
        <fullName evidence="6">Death-associated protein 1</fullName>
    </recommendedName>
</protein>
<keyword evidence="1" id="KW-0810">Translation regulation</keyword>
<sequence length="114" mass="12114">MGGRSLGAGPVAVSPRPCAAGRGAPSTMSSPDQERAETRAGHPPAVKAGGMRIVQKHPHTPDAKEEKDKDDQEWESSSRSGNSMDLEGDYAIHCSCLLVPFPIHPLAKNTEPQM</sequence>
<proteinExistence type="inferred from homology"/>
<feature type="region of interest" description="Disordered" evidence="3">
    <location>
        <begin position="1"/>
        <end position="85"/>
    </location>
</feature>